<comment type="caution">
    <text evidence="4">The sequence shown here is derived from an EMBL/GenBank/DDBJ whole genome shotgun (WGS) entry which is preliminary data.</text>
</comment>
<keyword evidence="1 4" id="KW-0808">Transferase</keyword>
<protein>
    <submittedName>
        <fullName evidence="4">GNAT family N-acetyltransferase</fullName>
    </submittedName>
</protein>
<dbReference type="PANTHER" id="PTHR43420">
    <property type="entry name" value="ACETYLTRANSFERASE"/>
    <property type="match status" value="1"/>
</dbReference>
<dbReference type="InterPro" id="IPR000182">
    <property type="entry name" value="GNAT_dom"/>
</dbReference>
<dbReference type="Gene3D" id="3.40.630.30">
    <property type="match status" value="1"/>
</dbReference>
<evidence type="ECO:0000313" key="4">
    <source>
        <dbReference type="EMBL" id="RJT75627.1"/>
    </source>
</evidence>
<keyword evidence="2" id="KW-0012">Acyltransferase</keyword>
<dbReference type="CDD" id="cd04301">
    <property type="entry name" value="NAT_SF"/>
    <property type="match status" value="1"/>
</dbReference>
<feature type="domain" description="N-acetyltransferase" evidence="3">
    <location>
        <begin position="3"/>
        <end position="155"/>
    </location>
</feature>
<dbReference type="Proteomes" id="UP000272560">
    <property type="component" value="Unassembled WGS sequence"/>
</dbReference>
<evidence type="ECO:0000256" key="2">
    <source>
        <dbReference type="ARBA" id="ARBA00023315"/>
    </source>
</evidence>
<evidence type="ECO:0000256" key="1">
    <source>
        <dbReference type="ARBA" id="ARBA00022679"/>
    </source>
</evidence>
<gene>
    <name evidence="4" type="ORF">D6T63_17550</name>
</gene>
<dbReference type="EMBL" id="QZVT01000015">
    <property type="protein sequence ID" value="RJT75627.1"/>
    <property type="molecule type" value="Genomic_DNA"/>
</dbReference>
<reference evidence="4 5" key="1">
    <citation type="submission" date="2018-09" db="EMBL/GenBank/DDBJ databases">
        <title>Novel species of Arthrobacter.</title>
        <authorList>
            <person name="Liu Q."/>
            <person name="Xin Y.-H."/>
        </authorList>
    </citation>
    <scope>NUCLEOTIDE SEQUENCE [LARGE SCALE GENOMIC DNA]</scope>
    <source>
        <strain evidence="4 5">Hz2</strain>
    </source>
</reference>
<keyword evidence="5" id="KW-1185">Reference proteome</keyword>
<evidence type="ECO:0000259" key="3">
    <source>
        <dbReference type="PROSITE" id="PS51186"/>
    </source>
</evidence>
<name>A0A3A5M2L2_9MICC</name>
<organism evidence="4 5">
    <name type="scientific">Arthrobacter cheniae</name>
    <dbReference type="NCBI Taxonomy" id="1258888"/>
    <lineage>
        <taxon>Bacteria</taxon>
        <taxon>Bacillati</taxon>
        <taxon>Actinomycetota</taxon>
        <taxon>Actinomycetes</taxon>
        <taxon>Micrococcales</taxon>
        <taxon>Micrococcaceae</taxon>
        <taxon>Arthrobacter</taxon>
    </lineage>
</organism>
<dbReference type="SUPFAM" id="SSF55729">
    <property type="entry name" value="Acyl-CoA N-acyltransferases (Nat)"/>
    <property type="match status" value="1"/>
</dbReference>
<dbReference type="InterPro" id="IPR050680">
    <property type="entry name" value="YpeA/RimI_acetyltransf"/>
</dbReference>
<dbReference type="InterPro" id="IPR016181">
    <property type="entry name" value="Acyl_CoA_acyltransferase"/>
</dbReference>
<dbReference type="RefSeq" id="WP_120150490.1">
    <property type="nucleotide sequence ID" value="NZ_QZVT01000015.1"/>
</dbReference>
<sequence>MSIQLVPMPAERFPEWLDRSRTDFVADLVATGESPEAAHRQASEALEGAFPAREPTASNAVFDVVDRSGTKVGYLWVGQDGSDDETAWWIWDVLIEPGHQGKGIGRAAMLLAEEYARSQGARTLGLNVFGANTAARGLYASLGYETTSVKMRKTL</sequence>
<accession>A0A3A5M2L2</accession>
<evidence type="ECO:0000313" key="5">
    <source>
        <dbReference type="Proteomes" id="UP000272560"/>
    </source>
</evidence>
<dbReference type="GO" id="GO:0016747">
    <property type="term" value="F:acyltransferase activity, transferring groups other than amino-acyl groups"/>
    <property type="evidence" value="ECO:0007669"/>
    <property type="project" value="InterPro"/>
</dbReference>
<dbReference type="PROSITE" id="PS51186">
    <property type="entry name" value="GNAT"/>
    <property type="match status" value="1"/>
</dbReference>
<proteinExistence type="predicted"/>
<dbReference type="OrthoDB" id="3381976at2"/>
<dbReference type="Pfam" id="PF00583">
    <property type="entry name" value="Acetyltransf_1"/>
    <property type="match status" value="1"/>
</dbReference>
<dbReference type="AlphaFoldDB" id="A0A3A5M2L2"/>